<dbReference type="KEGG" id="aplc:110977637"/>
<evidence type="ECO:0000259" key="2">
    <source>
        <dbReference type="Pfam" id="PF00061"/>
    </source>
</evidence>
<sequence>MAVDFIGNWKLDSTEDNFDAFLKDCGVSWAWRKAACSVKPTVLISEEEGGTLVIITKTTYRSQELRFVVGEQFLSTIPWEAGEHPMKAEWDEAKLVIRVLGRDISFTREVVGDQLVLTQTKGNTSTRRYFKKATLESQ</sequence>
<dbReference type="SUPFAM" id="SSF50814">
    <property type="entry name" value="Lipocalins"/>
    <property type="match status" value="1"/>
</dbReference>
<dbReference type="GeneID" id="110977637"/>
<evidence type="ECO:0000313" key="3">
    <source>
        <dbReference type="Proteomes" id="UP000694845"/>
    </source>
</evidence>
<dbReference type="Gene3D" id="2.40.128.20">
    <property type="match status" value="1"/>
</dbReference>
<dbReference type="Pfam" id="PF00061">
    <property type="entry name" value="Lipocalin"/>
    <property type="match status" value="1"/>
</dbReference>
<evidence type="ECO:0000313" key="4">
    <source>
        <dbReference type="RefSeq" id="XP_022087621.1"/>
    </source>
</evidence>
<name>A0A8B7Y764_ACAPL</name>
<reference evidence="4" key="1">
    <citation type="submission" date="2025-08" db="UniProtKB">
        <authorList>
            <consortium name="RefSeq"/>
        </authorList>
    </citation>
    <scope>IDENTIFICATION</scope>
</reference>
<evidence type="ECO:0000256" key="1">
    <source>
        <dbReference type="ARBA" id="ARBA00008390"/>
    </source>
</evidence>
<accession>A0A8B7Y764</accession>
<comment type="similarity">
    <text evidence="1">Belongs to the calycin superfamily. Fatty-acid binding protein (FABP) family.</text>
</comment>
<dbReference type="OrthoDB" id="354351at2759"/>
<proteinExistence type="inferred from homology"/>
<dbReference type="CDD" id="cd00742">
    <property type="entry name" value="FABP"/>
    <property type="match status" value="1"/>
</dbReference>
<dbReference type="AlphaFoldDB" id="A0A8B7Y764"/>
<dbReference type="Proteomes" id="UP000694845">
    <property type="component" value="Unplaced"/>
</dbReference>
<feature type="domain" description="Lipocalin/cytosolic fatty-acid binding" evidence="2">
    <location>
        <begin position="7"/>
        <end position="119"/>
    </location>
</feature>
<dbReference type="InterPro" id="IPR000566">
    <property type="entry name" value="Lipocln_cytosolic_FA-bd_dom"/>
</dbReference>
<dbReference type="InterPro" id="IPR012674">
    <property type="entry name" value="Calycin"/>
</dbReference>
<dbReference type="RefSeq" id="XP_022087621.1">
    <property type="nucleotide sequence ID" value="XM_022231929.1"/>
</dbReference>
<dbReference type="PANTHER" id="PTHR11955">
    <property type="entry name" value="FATTY ACID BINDING PROTEIN"/>
    <property type="match status" value="1"/>
</dbReference>
<organism evidence="3 4">
    <name type="scientific">Acanthaster planci</name>
    <name type="common">Crown-of-thorns starfish</name>
    <dbReference type="NCBI Taxonomy" id="133434"/>
    <lineage>
        <taxon>Eukaryota</taxon>
        <taxon>Metazoa</taxon>
        <taxon>Echinodermata</taxon>
        <taxon>Eleutherozoa</taxon>
        <taxon>Asterozoa</taxon>
        <taxon>Asteroidea</taxon>
        <taxon>Valvatacea</taxon>
        <taxon>Valvatida</taxon>
        <taxon>Acanthasteridae</taxon>
        <taxon>Acanthaster</taxon>
    </lineage>
</organism>
<dbReference type="InterPro" id="IPR031259">
    <property type="entry name" value="ILBP"/>
</dbReference>
<dbReference type="OMA" id="MACKVCP"/>
<protein>
    <submittedName>
        <fullName evidence="4">Fatty acid-binding protein, brain-like</fullName>
    </submittedName>
</protein>
<dbReference type="GO" id="GO:0008289">
    <property type="term" value="F:lipid binding"/>
    <property type="evidence" value="ECO:0007669"/>
    <property type="project" value="InterPro"/>
</dbReference>
<gene>
    <name evidence="4" type="primary">LOC110977637</name>
</gene>
<keyword evidence="3" id="KW-1185">Reference proteome</keyword>